<comment type="caution">
    <text evidence="1">The sequence shown here is derived from an EMBL/GenBank/DDBJ whole genome shotgun (WGS) entry which is preliminary data.</text>
</comment>
<dbReference type="Proteomes" id="UP000838756">
    <property type="component" value="Unassembled WGS sequence"/>
</dbReference>
<dbReference type="EMBL" id="CAKXAJ010006284">
    <property type="protein sequence ID" value="CAH2209565.1"/>
    <property type="molecule type" value="Genomic_DNA"/>
</dbReference>
<accession>A0A8S4QFW7</accession>
<gene>
    <name evidence="1" type="primary">jg26292</name>
    <name evidence="1" type="ORF">PAEG_LOCUS1963</name>
</gene>
<sequence>DDDISSMCNLEFELNQYLEKEGSTAYNVYPGVEMIDYDFTAERQNLYSTK</sequence>
<dbReference type="AlphaFoldDB" id="A0A8S4QFW7"/>
<protein>
    <submittedName>
        <fullName evidence="1">Jg26292 protein</fullName>
    </submittedName>
</protein>
<name>A0A8S4QFW7_9NEOP</name>
<evidence type="ECO:0000313" key="1">
    <source>
        <dbReference type="EMBL" id="CAH2209565.1"/>
    </source>
</evidence>
<evidence type="ECO:0000313" key="2">
    <source>
        <dbReference type="Proteomes" id="UP000838756"/>
    </source>
</evidence>
<dbReference type="OrthoDB" id="10264777at2759"/>
<reference evidence="1" key="1">
    <citation type="submission" date="2022-03" db="EMBL/GenBank/DDBJ databases">
        <authorList>
            <person name="Lindestad O."/>
        </authorList>
    </citation>
    <scope>NUCLEOTIDE SEQUENCE</scope>
</reference>
<feature type="non-terminal residue" evidence="1">
    <location>
        <position position="1"/>
    </location>
</feature>
<proteinExistence type="predicted"/>
<keyword evidence="2" id="KW-1185">Reference proteome</keyword>
<organism evidence="1 2">
    <name type="scientific">Pararge aegeria aegeria</name>
    <dbReference type="NCBI Taxonomy" id="348720"/>
    <lineage>
        <taxon>Eukaryota</taxon>
        <taxon>Metazoa</taxon>
        <taxon>Ecdysozoa</taxon>
        <taxon>Arthropoda</taxon>
        <taxon>Hexapoda</taxon>
        <taxon>Insecta</taxon>
        <taxon>Pterygota</taxon>
        <taxon>Neoptera</taxon>
        <taxon>Endopterygota</taxon>
        <taxon>Lepidoptera</taxon>
        <taxon>Glossata</taxon>
        <taxon>Ditrysia</taxon>
        <taxon>Papilionoidea</taxon>
        <taxon>Nymphalidae</taxon>
        <taxon>Satyrinae</taxon>
        <taxon>Satyrini</taxon>
        <taxon>Parargina</taxon>
        <taxon>Pararge</taxon>
    </lineage>
</organism>